<dbReference type="Gene3D" id="3.40.50.150">
    <property type="entry name" value="Vaccinia Virus protein VP39"/>
    <property type="match status" value="1"/>
</dbReference>
<keyword evidence="5" id="KW-1185">Reference proteome</keyword>
<dbReference type="GO" id="GO:0008168">
    <property type="term" value="F:methyltransferase activity"/>
    <property type="evidence" value="ECO:0007669"/>
    <property type="project" value="UniProtKB-KW"/>
</dbReference>
<name>A0A1C7LZV8_GRIFR</name>
<evidence type="ECO:0000256" key="2">
    <source>
        <dbReference type="ARBA" id="ARBA00022603"/>
    </source>
</evidence>
<dbReference type="InterPro" id="IPR051419">
    <property type="entry name" value="Lys/N-term_MeTrsfase_sf"/>
</dbReference>
<evidence type="ECO:0000313" key="5">
    <source>
        <dbReference type="Proteomes" id="UP000092993"/>
    </source>
</evidence>
<dbReference type="InterPro" id="IPR029063">
    <property type="entry name" value="SAM-dependent_MTases_sf"/>
</dbReference>
<keyword evidence="3" id="KW-0808">Transferase</keyword>
<dbReference type="GO" id="GO:0032259">
    <property type="term" value="P:methylation"/>
    <property type="evidence" value="ECO:0007669"/>
    <property type="project" value="UniProtKB-KW"/>
</dbReference>
<organism evidence="4 5">
    <name type="scientific">Grifola frondosa</name>
    <name type="common">Maitake</name>
    <name type="synonym">Polyporus frondosus</name>
    <dbReference type="NCBI Taxonomy" id="5627"/>
    <lineage>
        <taxon>Eukaryota</taxon>
        <taxon>Fungi</taxon>
        <taxon>Dikarya</taxon>
        <taxon>Basidiomycota</taxon>
        <taxon>Agaricomycotina</taxon>
        <taxon>Agaricomycetes</taxon>
        <taxon>Polyporales</taxon>
        <taxon>Grifolaceae</taxon>
        <taxon>Grifola</taxon>
    </lineage>
</organism>
<dbReference type="Proteomes" id="UP000092993">
    <property type="component" value="Unassembled WGS sequence"/>
</dbReference>
<dbReference type="OMA" id="YHWCYLL"/>
<dbReference type="PANTHER" id="PTHR12176">
    <property type="entry name" value="SAM-DEPENDENT METHYLTRANSFERASE SUPERFAMILY PROTEIN"/>
    <property type="match status" value="1"/>
</dbReference>
<reference evidence="4 5" key="1">
    <citation type="submission" date="2016-03" db="EMBL/GenBank/DDBJ databases">
        <title>Whole genome sequencing of Grifola frondosa 9006-11.</title>
        <authorList>
            <person name="Min B."/>
            <person name="Park H."/>
            <person name="Kim J.-G."/>
            <person name="Cho H."/>
            <person name="Oh Y.-L."/>
            <person name="Kong W.-S."/>
            <person name="Choi I.-G."/>
        </authorList>
    </citation>
    <scope>NUCLEOTIDE SEQUENCE [LARGE SCALE GENOMIC DNA]</scope>
    <source>
        <strain evidence="4 5">9006-11</strain>
    </source>
</reference>
<dbReference type="PANTHER" id="PTHR12176:SF84">
    <property type="entry name" value="METHYLTRANSFERASE DOMAIN-CONTAINING PROTEIN"/>
    <property type="match status" value="1"/>
</dbReference>
<dbReference type="AlphaFoldDB" id="A0A1C7LZV8"/>
<evidence type="ECO:0000256" key="3">
    <source>
        <dbReference type="ARBA" id="ARBA00022679"/>
    </source>
</evidence>
<dbReference type="STRING" id="5627.A0A1C7LZV8"/>
<dbReference type="EMBL" id="LUGG01000020">
    <property type="protein sequence ID" value="OBZ68384.1"/>
    <property type="molecule type" value="Genomic_DNA"/>
</dbReference>
<evidence type="ECO:0000313" key="4">
    <source>
        <dbReference type="EMBL" id="OBZ68384.1"/>
    </source>
</evidence>
<gene>
    <name evidence="4" type="ORF">A0H81_11505</name>
</gene>
<accession>A0A1C7LZV8</accession>
<keyword evidence="2" id="KW-0489">Methyltransferase</keyword>
<evidence type="ECO:0000256" key="1">
    <source>
        <dbReference type="ARBA" id="ARBA00008361"/>
    </source>
</evidence>
<proteinExistence type="inferred from homology"/>
<dbReference type="OrthoDB" id="411785at2759"/>
<comment type="caution">
    <text evidence="4">The sequence shown here is derived from an EMBL/GenBank/DDBJ whole genome shotgun (WGS) entry which is preliminary data.</text>
</comment>
<sequence length="270" mass="30417">MPPDYELQSYWNDRFKDEYHFEWLDDGRETILPHLRAHLRSQSRANPPHPPRLLHIGAGTSSLSERIRELYRDVFGDNVNEQVIVNADFAETLVRRKSEAEVKRAAEGGGRGMRWMLADVLKWDESKQLLDGQQGLFDVVVDKSTSDSVSCCGDVSFAFSNRSFHPLLNLHLTPDPSPRDAITLSPVELLALHLASLVQPGGLWLALSFSSTRFCFLEKQKAGAPVDPALYWTIQEVDTVDAPTGLERSDVHAPAVKHYLYVIRRSDAPL</sequence>
<evidence type="ECO:0008006" key="6">
    <source>
        <dbReference type="Google" id="ProtNLM"/>
    </source>
</evidence>
<dbReference type="SUPFAM" id="SSF53335">
    <property type="entry name" value="S-adenosyl-L-methionine-dependent methyltransferases"/>
    <property type="match status" value="1"/>
</dbReference>
<protein>
    <recommendedName>
        <fullName evidence="6">Methyltransferase-like protein 13</fullName>
    </recommendedName>
</protein>
<comment type="similarity">
    <text evidence="1">Belongs to the methyltransferase superfamily.</text>
</comment>